<dbReference type="InterPro" id="IPR049261">
    <property type="entry name" value="RecA-like_C"/>
</dbReference>
<reference evidence="18 19" key="1">
    <citation type="submission" date="2019-10" db="EMBL/GenBank/DDBJ databases">
        <title>Genome diversity of Sutterella seckii.</title>
        <authorList>
            <person name="Chaplin A.V."/>
            <person name="Sokolova S.R."/>
            <person name="Mosin K.A."/>
            <person name="Ivanova E.L."/>
            <person name="Kochetkova T.O."/>
            <person name="Goltsov A.Y."/>
            <person name="Trofimov D.Y."/>
            <person name="Efimov B.A."/>
        </authorList>
    </citation>
    <scope>NUCLEOTIDE SEQUENCE [LARGE SCALE GENOMIC DNA]</scope>
    <source>
        <strain evidence="18 19">ASD3426</strain>
    </source>
</reference>
<keyword evidence="8 12" id="KW-0234">DNA repair</keyword>
<name>A0AAI9SAT9_9BURK</name>
<feature type="compositionally biased region" description="Basic and acidic residues" evidence="15">
    <location>
        <begin position="372"/>
        <end position="381"/>
    </location>
</feature>
<dbReference type="AlphaFoldDB" id="A0AAI9SAT9"/>
<evidence type="ECO:0000256" key="8">
    <source>
        <dbReference type="ARBA" id="ARBA00023204"/>
    </source>
</evidence>
<comment type="similarity">
    <text evidence="1 12 13">Belongs to the RecA family.</text>
</comment>
<keyword evidence="7 12" id="KW-0233">DNA recombination</keyword>
<feature type="domain" description="RecA family profile 1" evidence="16">
    <location>
        <begin position="51"/>
        <end position="210"/>
    </location>
</feature>
<dbReference type="CDD" id="cd00983">
    <property type="entry name" value="RecA"/>
    <property type="match status" value="1"/>
</dbReference>
<feature type="domain" description="RecA family profile 2" evidence="17">
    <location>
        <begin position="217"/>
        <end position="287"/>
    </location>
</feature>
<dbReference type="InterPro" id="IPR020588">
    <property type="entry name" value="RecA_ATP-bd"/>
</dbReference>
<dbReference type="PANTHER" id="PTHR45900">
    <property type="entry name" value="RECA"/>
    <property type="match status" value="1"/>
</dbReference>
<evidence type="ECO:0000256" key="1">
    <source>
        <dbReference type="ARBA" id="ARBA00009391"/>
    </source>
</evidence>
<dbReference type="GO" id="GO:0009432">
    <property type="term" value="P:SOS response"/>
    <property type="evidence" value="ECO:0007669"/>
    <property type="project" value="UniProtKB-UniRule"/>
</dbReference>
<accession>A0AAI9SAT9</accession>
<evidence type="ECO:0000256" key="14">
    <source>
        <dbReference type="SAM" id="Coils"/>
    </source>
</evidence>
<dbReference type="GO" id="GO:0006310">
    <property type="term" value="P:DNA recombination"/>
    <property type="evidence" value="ECO:0007669"/>
    <property type="project" value="UniProtKB-UniRule"/>
</dbReference>
<dbReference type="InterPro" id="IPR049428">
    <property type="entry name" value="RecA-like_N"/>
</dbReference>
<evidence type="ECO:0000256" key="11">
    <source>
        <dbReference type="ARBA" id="ARBA00033319"/>
    </source>
</evidence>
<dbReference type="FunFam" id="3.40.50.300:FF:000087">
    <property type="entry name" value="Recombinase RecA"/>
    <property type="match status" value="1"/>
</dbReference>
<evidence type="ECO:0000256" key="5">
    <source>
        <dbReference type="ARBA" id="ARBA00022840"/>
    </source>
</evidence>
<sequence>MATKNGARSQPVERKEGDERKKALSIALASIEKQFGKGAIMRMSDNLEPQNIEVCSTGSLSLDLALGVGGLPKGRIIEIFGPESSGKTTLSLQVIAEMQKTGGTCAFIDAEHALDIQYAQRLGVKVPDLLLSQPDTGEQALEIVDALVRSGSVDLIVVDSVAALTPKNEIEGVMGDSLPGLQARLMSQALRKLTTNISRTKCIVIFINQIRMKIGGYGNPETTAGGNALKFYSSVRLDIRRVGAIKKGDEVIGNETKVKVVKNKVAPPFKQVKFDILYGQGISRLGEIIDIGTELNVLEKSGAWYSYNGNRLGQGKEKVRDLLKENVELQQEIEKKIRELKGAHVSSITAVDDEDMEALDMPTADADVDDVPPAREVDDDL</sequence>
<dbReference type="HAMAP" id="MF_00268">
    <property type="entry name" value="RecA"/>
    <property type="match status" value="1"/>
</dbReference>
<organism evidence="18 19">
    <name type="scientific">Sutterella seckii</name>
    <dbReference type="NCBI Taxonomy" id="1944635"/>
    <lineage>
        <taxon>Bacteria</taxon>
        <taxon>Pseudomonadati</taxon>
        <taxon>Pseudomonadota</taxon>
        <taxon>Betaproteobacteria</taxon>
        <taxon>Burkholderiales</taxon>
        <taxon>Sutterellaceae</taxon>
        <taxon>Sutterella</taxon>
    </lineage>
</organism>
<evidence type="ECO:0000256" key="15">
    <source>
        <dbReference type="SAM" id="MobiDB-lite"/>
    </source>
</evidence>
<dbReference type="Pfam" id="PF00154">
    <property type="entry name" value="RecA_N"/>
    <property type="match status" value="1"/>
</dbReference>
<keyword evidence="4 12" id="KW-0227">DNA damage</keyword>
<feature type="binding site" evidence="12">
    <location>
        <begin position="81"/>
        <end position="88"/>
    </location>
    <ligand>
        <name>ATP</name>
        <dbReference type="ChEBI" id="CHEBI:30616"/>
    </ligand>
</feature>
<evidence type="ECO:0000256" key="12">
    <source>
        <dbReference type="HAMAP-Rule" id="MF_00268"/>
    </source>
</evidence>
<evidence type="ECO:0000256" key="3">
    <source>
        <dbReference type="ARBA" id="ARBA00022741"/>
    </source>
</evidence>
<dbReference type="GO" id="GO:0003697">
    <property type="term" value="F:single-stranded DNA binding"/>
    <property type="evidence" value="ECO:0007669"/>
    <property type="project" value="UniProtKB-UniRule"/>
</dbReference>
<dbReference type="GO" id="GO:0005524">
    <property type="term" value="F:ATP binding"/>
    <property type="evidence" value="ECO:0007669"/>
    <property type="project" value="UniProtKB-UniRule"/>
</dbReference>
<evidence type="ECO:0000256" key="6">
    <source>
        <dbReference type="ARBA" id="ARBA00023125"/>
    </source>
</evidence>
<dbReference type="InterPro" id="IPR027417">
    <property type="entry name" value="P-loop_NTPase"/>
</dbReference>
<dbReference type="InterPro" id="IPR013765">
    <property type="entry name" value="DNA_recomb/repair_RecA"/>
</dbReference>
<dbReference type="PROSITE" id="PS50163">
    <property type="entry name" value="RECA_3"/>
    <property type="match status" value="1"/>
</dbReference>
<dbReference type="SUPFAM" id="SSF52540">
    <property type="entry name" value="P-loop containing nucleoside triphosphate hydrolases"/>
    <property type="match status" value="1"/>
</dbReference>
<dbReference type="NCBIfam" id="TIGR02012">
    <property type="entry name" value="tigrfam_recA"/>
    <property type="match status" value="1"/>
</dbReference>
<gene>
    <name evidence="12 18" type="primary">recA</name>
    <name evidence="18" type="ORF">GBM96_08595</name>
</gene>
<dbReference type="GO" id="GO:0003684">
    <property type="term" value="F:damaged DNA binding"/>
    <property type="evidence" value="ECO:0007669"/>
    <property type="project" value="UniProtKB-UniRule"/>
</dbReference>
<protein>
    <recommendedName>
        <fullName evidence="2 12">Protein RecA</fullName>
    </recommendedName>
    <alternativeName>
        <fullName evidence="11 12">Recombinase A</fullName>
    </alternativeName>
</protein>
<keyword evidence="19" id="KW-1185">Reference proteome</keyword>
<keyword evidence="9 12" id="KW-0742">SOS response</keyword>
<feature type="region of interest" description="Disordered" evidence="15">
    <location>
        <begin position="351"/>
        <end position="381"/>
    </location>
</feature>
<dbReference type="SUPFAM" id="SSF54752">
    <property type="entry name" value="RecA protein, C-terminal domain"/>
    <property type="match status" value="1"/>
</dbReference>
<evidence type="ECO:0000256" key="9">
    <source>
        <dbReference type="ARBA" id="ARBA00023236"/>
    </source>
</evidence>
<dbReference type="InterPro" id="IPR020584">
    <property type="entry name" value="DNA_recomb/repair_RecA_CS"/>
</dbReference>
<dbReference type="PROSITE" id="PS50162">
    <property type="entry name" value="RECA_2"/>
    <property type="match status" value="1"/>
</dbReference>
<dbReference type="EMBL" id="WEHW01000035">
    <property type="protein sequence ID" value="KAB7650542.1"/>
    <property type="molecule type" value="Genomic_DNA"/>
</dbReference>
<feature type="coiled-coil region" evidence="14">
    <location>
        <begin position="312"/>
        <end position="339"/>
    </location>
</feature>
<comment type="caution">
    <text evidence="18">The sequence shown here is derived from an EMBL/GenBank/DDBJ whole genome shotgun (WGS) entry which is preliminary data.</text>
</comment>
<keyword evidence="12" id="KW-0963">Cytoplasm</keyword>
<evidence type="ECO:0000313" key="18">
    <source>
        <dbReference type="EMBL" id="KAB7650542.1"/>
    </source>
</evidence>
<dbReference type="PRINTS" id="PR00142">
    <property type="entry name" value="RECA"/>
</dbReference>
<evidence type="ECO:0000256" key="13">
    <source>
        <dbReference type="RuleBase" id="RU004527"/>
    </source>
</evidence>
<dbReference type="InterPro" id="IPR023400">
    <property type="entry name" value="RecA_C_sf"/>
</dbReference>
<dbReference type="InterPro" id="IPR020587">
    <property type="entry name" value="RecA_monomer-monomer_interface"/>
</dbReference>
<evidence type="ECO:0000256" key="10">
    <source>
        <dbReference type="ARBA" id="ARBA00025580"/>
    </source>
</evidence>
<comment type="function">
    <text evidence="10 12">Can catalyze the hydrolysis of ATP in the presence of single-stranded DNA, the ATP-dependent uptake of single-stranded DNA by duplex DNA, and the ATP-dependent hybridization of homologous single-stranded DNAs. It interacts with LexA causing its activation and leading to its autocatalytic cleavage.</text>
</comment>
<keyword evidence="3 12" id="KW-0547">Nucleotide-binding</keyword>
<dbReference type="InterPro" id="IPR003593">
    <property type="entry name" value="AAA+_ATPase"/>
</dbReference>
<dbReference type="GO" id="GO:0006281">
    <property type="term" value="P:DNA repair"/>
    <property type="evidence" value="ECO:0007669"/>
    <property type="project" value="UniProtKB-UniRule"/>
</dbReference>
<dbReference type="Proteomes" id="UP000469462">
    <property type="component" value="Unassembled WGS sequence"/>
</dbReference>
<proteinExistence type="inferred from homology"/>
<dbReference type="PANTHER" id="PTHR45900:SF1">
    <property type="entry name" value="MITOCHONDRIAL DNA REPAIR PROTEIN RECA HOMOLOG-RELATED"/>
    <property type="match status" value="1"/>
</dbReference>
<dbReference type="PROSITE" id="PS00321">
    <property type="entry name" value="RECA_1"/>
    <property type="match status" value="1"/>
</dbReference>
<evidence type="ECO:0000256" key="4">
    <source>
        <dbReference type="ARBA" id="ARBA00022763"/>
    </source>
</evidence>
<keyword evidence="14" id="KW-0175">Coiled coil</keyword>
<dbReference type="SMART" id="SM00382">
    <property type="entry name" value="AAA"/>
    <property type="match status" value="1"/>
</dbReference>
<dbReference type="GO" id="GO:0140664">
    <property type="term" value="F:ATP-dependent DNA damage sensor activity"/>
    <property type="evidence" value="ECO:0007669"/>
    <property type="project" value="InterPro"/>
</dbReference>
<evidence type="ECO:0000259" key="16">
    <source>
        <dbReference type="PROSITE" id="PS50162"/>
    </source>
</evidence>
<evidence type="ECO:0000259" key="17">
    <source>
        <dbReference type="PROSITE" id="PS50163"/>
    </source>
</evidence>
<keyword evidence="6 12" id="KW-0238">DNA-binding</keyword>
<evidence type="ECO:0000256" key="2">
    <source>
        <dbReference type="ARBA" id="ARBA00015553"/>
    </source>
</evidence>
<keyword evidence="5 12" id="KW-0067">ATP-binding</keyword>
<dbReference type="RefSeq" id="WP_139688124.1">
    <property type="nucleotide sequence ID" value="NZ_WEHW01000035.1"/>
</dbReference>
<dbReference type="Pfam" id="PF21096">
    <property type="entry name" value="RecA_C"/>
    <property type="match status" value="1"/>
</dbReference>
<dbReference type="GO" id="GO:0005829">
    <property type="term" value="C:cytosol"/>
    <property type="evidence" value="ECO:0007669"/>
    <property type="project" value="TreeGrafter"/>
</dbReference>
<comment type="subcellular location">
    <subcellularLocation>
        <location evidence="12">Cytoplasm</location>
    </subcellularLocation>
</comment>
<dbReference type="Gene3D" id="3.40.50.300">
    <property type="entry name" value="P-loop containing nucleotide triphosphate hydrolases"/>
    <property type="match status" value="1"/>
</dbReference>
<evidence type="ECO:0000313" key="19">
    <source>
        <dbReference type="Proteomes" id="UP000469462"/>
    </source>
</evidence>
<evidence type="ECO:0000256" key="7">
    <source>
        <dbReference type="ARBA" id="ARBA00023172"/>
    </source>
</evidence>